<dbReference type="KEGG" id="daer:H9K75_09620"/>
<dbReference type="AlphaFoldDB" id="A0A7H0GP50"/>
<evidence type="ECO:0000256" key="2">
    <source>
        <dbReference type="SAM" id="Phobius"/>
    </source>
</evidence>
<dbReference type="InterPro" id="IPR032389">
    <property type="entry name" value="GspB_C"/>
</dbReference>
<dbReference type="RefSeq" id="WP_187725606.1">
    <property type="nucleotide sequence ID" value="NZ_CP060783.1"/>
</dbReference>
<keyword evidence="5" id="KW-1185">Reference proteome</keyword>
<evidence type="ECO:0000313" key="4">
    <source>
        <dbReference type="EMBL" id="QNP50066.1"/>
    </source>
</evidence>
<dbReference type="GO" id="GO:0015627">
    <property type="term" value="C:type II protein secretion system complex"/>
    <property type="evidence" value="ECO:0007669"/>
    <property type="project" value="InterPro"/>
</dbReference>
<keyword evidence="2" id="KW-1133">Transmembrane helix</keyword>
<evidence type="ECO:0000313" key="5">
    <source>
        <dbReference type="Proteomes" id="UP000516028"/>
    </source>
</evidence>
<keyword evidence="2" id="KW-0812">Transmembrane</keyword>
<feature type="compositionally biased region" description="Pro residues" evidence="1">
    <location>
        <begin position="127"/>
        <end position="136"/>
    </location>
</feature>
<keyword evidence="2" id="KW-0472">Membrane</keyword>
<evidence type="ECO:0000256" key="1">
    <source>
        <dbReference type="SAM" id="MobiDB-lite"/>
    </source>
</evidence>
<evidence type="ECO:0000259" key="3">
    <source>
        <dbReference type="Pfam" id="PF16537"/>
    </source>
</evidence>
<protein>
    <submittedName>
        <fullName evidence="4">General secretion pathway protein GspB</fullName>
    </submittedName>
</protein>
<feature type="region of interest" description="Disordered" evidence="1">
    <location>
        <begin position="94"/>
        <end position="177"/>
    </location>
</feature>
<proteinExistence type="predicted"/>
<feature type="region of interest" description="Disordered" evidence="1">
    <location>
        <begin position="15"/>
        <end position="46"/>
    </location>
</feature>
<organism evidence="4 5">
    <name type="scientific">Diaphorobacter aerolatus</name>
    <dbReference type="NCBI Taxonomy" id="1288495"/>
    <lineage>
        <taxon>Bacteria</taxon>
        <taxon>Pseudomonadati</taxon>
        <taxon>Pseudomonadota</taxon>
        <taxon>Betaproteobacteria</taxon>
        <taxon>Burkholderiales</taxon>
        <taxon>Comamonadaceae</taxon>
        <taxon>Diaphorobacter</taxon>
    </lineage>
</organism>
<gene>
    <name evidence="4" type="ORF">H9K75_09620</name>
</gene>
<feature type="compositionally biased region" description="Low complexity" evidence="1">
    <location>
        <begin position="94"/>
        <end position="121"/>
    </location>
</feature>
<dbReference type="Proteomes" id="UP000516028">
    <property type="component" value="Chromosome"/>
</dbReference>
<feature type="compositionally biased region" description="Low complexity" evidence="1">
    <location>
        <begin position="162"/>
        <end position="177"/>
    </location>
</feature>
<accession>A0A7H0GP50</accession>
<name>A0A7H0GP50_9BURK</name>
<dbReference type="EMBL" id="CP060783">
    <property type="protein sequence ID" value="QNP50066.1"/>
    <property type="molecule type" value="Genomic_DNA"/>
</dbReference>
<feature type="domain" description="Type II secretion system protein GspB C-terminal" evidence="3">
    <location>
        <begin position="197"/>
        <end position="255"/>
    </location>
</feature>
<sequence>MSYILDALRRAQAERGRGNVPGLHTPVVSTAPSGKTPARNNHSGGGPRGAWLIAGLAAAAALALAWLQFAPRNPDVRTPVIVAQPTAPAPAAPVASSAAAEAAPEPAPKPAAAAVAEAPAPLEIDVTPPPPPPAAPKPAASAPAAAKREARSTPASAPPAVPASAPASAPAAPAQSGAPAAPIYTVANLPAAVREQLPSLQLAGITYSSNPKYRMVIVNGQVLHEGESAGPGLVLERIENARTIWAFRGYRYALP</sequence>
<dbReference type="Pfam" id="PF16537">
    <property type="entry name" value="T2SSB"/>
    <property type="match status" value="1"/>
</dbReference>
<feature type="compositionally biased region" description="Polar residues" evidence="1">
    <location>
        <begin position="27"/>
        <end position="42"/>
    </location>
</feature>
<reference evidence="4 5" key="1">
    <citation type="submission" date="2020-08" db="EMBL/GenBank/DDBJ databases">
        <title>Genome sequence of Diaphorobacter aerolatus KACC 16536T.</title>
        <authorList>
            <person name="Hyun D.-W."/>
            <person name="Bae J.-W."/>
        </authorList>
    </citation>
    <scope>NUCLEOTIDE SEQUENCE [LARGE SCALE GENOMIC DNA]</scope>
    <source>
        <strain evidence="4 5">KACC 16536</strain>
    </source>
</reference>
<feature type="transmembrane region" description="Helical" evidence="2">
    <location>
        <begin position="49"/>
        <end position="69"/>
    </location>
</feature>